<gene>
    <name evidence="1" type="ORF">COT92_03230</name>
</gene>
<organism evidence="1 2">
    <name type="scientific">Candidatus Doudnabacteria bacterium CG10_big_fil_rev_8_21_14_0_10_42_18</name>
    <dbReference type="NCBI Taxonomy" id="1974552"/>
    <lineage>
        <taxon>Bacteria</taxon>
        <taxon>Candidatus Doudnaibacteriota</taxon>
    </lineage>
</organism>
<reference evidence="2" key="1">
    <citation type="submission" date="2017-09" db="EMBL/GenBank/DDBJ databases">
        <title>Depth-based differentiation of microbial function through sediment-hosted aquifers and enrichment of novel symbionts in the deep terrestrial subsurface.</title>
        <authorList>
            <person name="Probst A.J."/>
            <person name="Ladd B."/>
            <person name="Jarett J.K."/>
            <person name="Geller-Mcgrath D.E."/>
            <person name="Sieber C.M.K."/>
            <person name="Emerson J.B."/>
            <person name="Anantharaman K."/>
            <person name="Thomas B.C."/>
            <person name="Malmstrom R."/>
            <person name="Stieglmeier M."/>
            <person name="Klingl A."/>
            <person name="Woyke T."/>
            <person name="Ryan C.M."/>
            <person name="Banfield J.F."/>
        </authorList>
    </citation>
    <scope>NUCLEOTIDE SEQUENCE [LARGE SCALE GENOMIC DNA]</scope>
</reference>
<comment type="caution">
    <text evidence="1">The sequence shown here is derived from an EMBL/GenBank/DDBJ whole genome shotgun (WGS) entry which is preliminary data.</text>
</comment>
<accession>A0A2H0VAC4</accession>
<sequence length="300" mass="35870">MSSAVGYYGKWRIKPSGKLPVFMRYIINSSFVKKYAFKNKIKNTIDRRAFLHHMMYWPATMYNAFEKEIIGHLKKNDGWFEWYVKKNLVTSEKLYKLGLKYKKTDWRKATNREMEKVLDSLLESYRELACGWYAQYPLDEYFETAIEDNLVDYISGDDHNFRKYVLIFTDPQGMTEVAEERFKLVSLAKTFLDKKEDFNKFSKTAKSKIEKHLDKFAYINRGLATSKPYTYSDMAKRLDEFKKQVQKGKKIKDLIYNASEKKIRDDFKWALNKIKPKKDFLQIIKQARAHSYIRNRRVEA</sequence>
<evidence type="ECO:0000313" key="1">
    <source>
        <dbReference type="EMBL" id="PIR96033.1"/>
    </source>
</evidence>
<dbReference type="EMBL" id="PFAK01000052">
    <property type="protein sequence ID" value="PIR96033.1"/>
    <property type="molecule type" value="Genomic_DNA"/>
</dbReference>
<proteinExistence type="predicted"/>
<evidence type="ECO:0000313" key="2">
    <source>
        <dbReference type="Proteomes" id="UP000230922"/>
    </source>
</evidence>
<dbReference type="AlphaFoldDB" id="A0A2H0VAC4"/>
<name>A0A2H0VAC4_9BACT</name>
<dbReference type="Proteomes" id="UP000230922">
    <property type="component" value="Unassembled WGS sequence"/>
</dbReference>
<feature type="non-terminal residue" evidence="1">
    <location>
        <position position="300"/>
    </location>
</feature>
<protein>
    <submittedName>
        <fullName evidence="1">Uncharacterized protein</fullName>
    </submittedName>
</protein>